<dbReference type="Pfam" id="PF03184">
    <property type="entry name" value="DDE_1"/>
    <property type="match status" value="1"/>
</dbReference>
<organism evidence="6 7">
    <name type="scientific">Spodoptera exigua</name>
    <name type="common">Beet armyworm</name>
    <name type="synonym">Noctua fulgens</name>
    <dbReference type="NCBI Taxonomy" id="7107"/>
    <lineage>
        <taxon>Eukaryota</taxon>
        <taxon>Metazoa</taxon>
        <taxon>Ecdysozoa</taxon>
        <taxon>Arthropoda</taxon>
        <taxon>Hexapoda</taxon>
        <taxon>Insecta</taxon>
        <taxon>Pterygota</taxon>
        <taxon>Neoptera</taxon>
        <taxon>Endopterygota</taxon>
        <taxon>Lepidoptera</taxon>
        <taxon>Glossata</taxon>
        <taxon>Ditrysia</taxon>
        <taxon>Noctuoidea</taxon>
        <taxon>Noctuidae</taxon>
        <taxon>Amphipyrinae</taxon>
        <taxon>Spodoptera</taxon>
    </lineage>
</organism>
<feature type="compositionally biased region" description="Low complexity" evidence="4">
    <location>
        <begin position="406"/>
        <end position="418"/>
    </location>
</feature>
<dbReference type="Gene3D" id="3.30.40.10">
    <property type="entry name" value="Zinc/RING finger domain, C3HC4 (zinc finger)"/>
    <property type="match status" value="1"/>
</dbReference>
<dbReference type="PROSITE" id="PS01359">
    <property type="entry name" value="ZF_PHD_1"/>
    <property type="match status" value="1"/>
</dbReference>
<keyword evidence="2" id="KW-0863">Zinc-finger</keyword>
<comment type="caution">
    <text evidence="6">The sequence shown here is derived from an EMBL/GenBank/DDBJ whole genome shotgun (WGS) entry which is preliminary data.</text>
</comment>
<dbReference type="InterPro" id="IPR011011">
    <property type="entry name" value="Znf_FYVE_PHD"/>
</dbReference>
<dbReference type="InterPro" id="IPR013083">
    <property type="entry name" value="Znf_RING/FYVE/PHD"/>
</dbReference>
<proteinExistence type="predicted"/>
<feature type="domain" description="Zinc finger PHD-type" evidence="5">
    <location>
        <begin position="506"/>
        <end position="551"/>
    </location>
</feature>
<evidence type="ECO:0000259" key="5">
    <source>
        <dbReference type="SMART" id="SM00249"/>
    </source>
</evidence>
<dbReference type="SMART" id="SM00249">
    <property type="entry name" value="PHD"/>
    <property type="match status" value="1"/>
</dbReference>
<feature type="region of interest" description="Disordered" evidence="4">
    <location>
        <begin position="329"/>
        <end position="418"/>
    </location>
</feature>
<sequence>MHNIPHRFNKETKVAGKEWLRGFLQRHPDISLRQPTSTSIARAIGFNRLQVERFYLNLSALMDKYNFPPQSIYNMDETGVSTVPNKQPKVLSRKGKRSVNKISSGERGTNVTIVNAVSATGHFIPPAFIFGRKKIKKELFDAGPPECIGLASESSFINSDLFLDWLSHIKDHAKPSKEQPVLLILDNHVLHCTIQAVEFYRQNNIIALTLPPHSSHKMQPLDRGFHGVLKKFYSSECEKWLRNHPGRSITVYQMAAIFTPDTPSIISAPQAPTVSDETVEVELPQPGFSGSTSTCFEKPATLVVKAKSDLQFSSTTSVSRDPTLSIVSSAQEADVPNKTFEADPPHLSSRSEQPESSCSEPQPESSHSEPQPESSRSEPTPESTRSEPQPESFRSEPQPESFRSEPQPWSPSSVMPSPVTEARSILQISSSPLSDIIPFPKSTQKRSFDMKHKKLEVISSSPYKIQLEKENEEKNKKNKSKGAPKAKKMKRVYKKPKINNTKKVWRCGGCSEIYKEPIEEDWIACDKCKVWWHENCSDYNGSGAFVCDLCK</sequence>
<accession>A0A922N0B9</accession>
<dbReference type="InterPro" id="IPR050863">
    <property type="entry name" value="CenT-Element_Derived"/>
</dbReference>
<dbReference type="InterPro" id="IPR019786">
    <property type="entry name" value="Zinc_finger_PHD-type_CS"/>
</dbReference>
<evidence type="ECO:0000256" key="2">
    <source>
        <dbReference type="ARBA" id="ARBA00022771"/>
    </source>
</evidence>
<evidence type="ECO:0000256" key="3">
    <source>
        <dbReference type="ARBA" id="ARBA00022833"/>
    </source>
</evidence>
<name>A0A922N0B9_SPOEX</name>
<dbReference type="PANTHER" id="PTHR19303">
    <property type="entry name" value="TRANSPOSON"/>
    <property type="match status" value="1"/>
</dbReference>
<evidence type="ECO:0000313" key="7">
    <source>
        <dbReference type="Proteomes" id="UP000814243"/>
    </source>
</evidence>
<evidence type="ECO:0000256" key="1">
    <source>
        <dbReference type="ARBA" id="ARBA00022723"/>
    </source>
</evidence>
<dbReference type="GO" id="GO:0005634">
    <property type="term" value="C:nucleus"/>
    <property type="evidence" value="ECO:0007669"/>
    <property type="project" value="TreeGrafter"/>
</dbReference>
<dbReference type="AlphaFoldDB" id="A0A922N0B9"/>
<dbReference type="InterPro" id="IPR004875">
    <property type="entry name" value="DDE_SF_endonuclease_dom"/>
</dbReference>
<dbReference type="InterPro" id="IPR001965">
    <property type="entry name" value="Znf_PHD"/>
</dbReference>
<dbReference type="Proteomes" id="UP000814243">
    <property type="component" value="Unassembled WGS sequence"/>
</dbReference>
<dbReference type="PANTHER" id="PTHR19303:SF74">
    <property type="entry name" value="POGO TRANSPOSABLE ELEMENT WITH KRAB DOMAIN"/>
    <property type="match status" value="1"/>
</dbReference>
<dbReference type="CDD" id="cd15517">
    <property type="entry name" value="PHD_TCF19_like"/>
    <property type="match status" value="1"/>
</dbReference>
<feature type="compositionally biased region" description="Low complexity" evidence="4">
    <location>
        <begin position="348"/>
        <end position="392"/>
    </location>
</feature>
<dbReference type="InterPro" id="IPR036397">
    <property type="entry name" value="RNaseH_sf"/>
</dbReference>
<keyword evidence="3" id="KW-0862">Zinc</keyword>
<evidence type="ECO:0000256" key="4">
    <source>
        <dbReference type="SAM" id="MobiDB-lite"/>
    </source>
</evidence>
<protein>
    <recommendedName>
        <fullName evidence="5">Zinc finger PHD-type domain-containing protein</fullName>
    </recommendedName>
</protein>
<reference evidence="6" key="1">
    <citation type="journal article" date="2021" name="G3 (Bethesda)">
        <title>Genome and transcriptome analysis of the beet armyworm Spodoptera exigua reveals targets for pest control. .</title>
        <authorList>
            <person name="Simon S."/>
            <person name="Breeschoten T."/>
            <person name="Jansen H.J."/>
            <person name="Dirks R.P."/>
            <person name="Schranz M.E."/>
            <person name="Ros V.I.D."/>
        </authorList>
    </citation>
    <scope>NUCLEOTIDE SEQUENCE</scope>
    <source>
        <strain evidence="6">TB_SE_WUR_2020</strain>
    </source>
</reference>
<evidence type="ECO:0000313" key="6">
    <source>
        <dbReference type="EMBL" id="KAH9645926.1"/>
    </source>
</evidence>
<dbReference type="GO" id="GO:0003677">
    <property type="term" value="F:DNA binding"/>
    <property type="evidence" value="ECO:0007669"/>
    <property type="project" value="TreeGrafter"/>
</dbReference>
<dbReference type="Gene3D" id="3.30.420.10">
    <property type="entry name" value="Ribonuclease H-like superfamily/Ribonuclease H"/>
    <property type="match status" value="1"/>
</dbReference>
<dbReference type="EMBL" id="JACEFF010000005">
    <property type="protein sequence ID" value="KAH9645926.1"/>
    <property type="molecule type" value="Genomic_DNA"/>
</dbReference>
<feature type="region of interest" description="Disordered" evidence="4">
    <location>
        <begin position="467"/>
        <end position="493"/>
    </location>
</feature>
<dbReference type="SUPFAM" id="SSF57903">
    <property type="entry name" value="FYVE/PHD zinc finger"/>
    <property type="match status" value="1"/>
</dbReference>
<feature type="compositionally biased region" description="Basic residues" evidence="4">
    <location>
        <begin position="476"/>
        <end position="493"/>
    </location>
</feature>
<keyword evidence="1" id="KW-0479">Metal-binding</keyword>
<gene>
    <name evidence="6" type="ORF">HF086_011388</name>
</gene>
<dbReference type="GO" id="GO:0008270">
    <property type="term" value="F:zinc ion binding"/>
    <property type="evidence" value="ECO:0007669"/>
    <property type="project" value="UniProtKB-KW"/>
</dbReference>